<comment type="caution">
    <text evidence="12">The sequence shown here is derived from an EMBL/GenBank/DDBJ whole genome shotgun (WGS) entry which is preliminary data.</text>
</comment>
<evidence type="ECO:0000256" key="7">
    <source>
        <dbReference type="ARBA" id="ARBA00022777"/>
    </source>
</evidence>
<evidence type="ECO:0000256" key="9">
    <source>
        <dbReference type="ARBA" id="ARBA00022842"/>
    </source>
</evidence>
<name>A0A9W6ZMS5_9STRA</name>
<reference evidence="12" key="1">
    <citation type="submission" date="2022-07" db="EMBL/GenBank/DDBJ databases">
        <title>Genome analysis of Parmales, a sister group of diatoms, reveals the evolutionary specialization of diatoms from phago-mixotrophs to photoautotrophs.</title>
        <authorList>
            <person name="Ban H."/>
            <person name="Sato S."/>
            <person name="Yoshikawa S."/>
            <person name="Kazumasa Y."/>
            <person name="Nakamura Y."/>
            <person name="Ichinomiya M."/>
            <person name="Saitoh K."/>
            <person name="Sato N."/>
            <person name="Blanc-Mathieu R."/>
            <person name="Endo H."/>
            <person name="Kuwata A."/>
            <person name="Ogata H."/>
        </authorList>
    </citation>
    <scope>NUCLEOTIDE SEQUENCE</scope>
</reference>
<sequence length="433" mass="46262">MTDADFSSVPTPSTSTSTPPTPTQDTIVVGYVFGPKKMKTMGSVMIQTAEATARVATNYGCDVSIISADSSAMDTAMHTEITPTPPTTAALDAPHQPQPPTSPTPIHFHHFPPKSVMYTPHHSIDNSDTASTQSSSASSTGCCSSSLGSSISITDLTPHPGSSPTTGQGIQKVKFVPLNLDLPLEGQHGGRFDCILHKLTEDLLLVSTSPSPPPPPVLKSIERLERLELYCLKNKKCNLICPPRNVRTLMSRASIARILAGSLLHLRAPGLHFSAPLHAVVRTPSDVEAFRARGSGHYLGYPIIAKPLDAAGTASSHKMTVVLRAEGMGSLTLPCLLQEYENHGGVLFKVYVLGGNVRVFSRPSLPDLTAGKVYERDKVDFDSQKPYPGIEDFGVSGGRGGGQPQRKPRMLTISEVKPIADDIRRTVGLDLFG</sequence>
<feature type="non-terminal residue" evidence="12">
    <location>
        <position position="1"/>
    </location>
</feature>
<dbReference type="GO" id="GO:0005524">
    <property type="term" value="F:ATP binding"/>
    <property type="evidence" value="ECO:0007669"/>
    <property type="project" value="UniProtKB-KW"/>
</dbReference>
<dbReference type="GO" id="GO:0052726">
    <property type="term" value="F:inositol-1,3,4-trisphosphate 5-kinase activity"/>
    <property type="evidence" value="ECO:0007669"/>
    <property type="project" value="InterPro"/>
</dbReference>
<feature type="compositionally biased region" description="Low complexity" evidence="10">
    <location>
        <begin position="127"/>
        <end position="141"/>
    </location>
</feature>
<gene>
    <name evidence="12" type="ORF">TrRE_jg7120</name>
</gene>
<dbReference type="InterPro" id="IPR040464">
    <property type="entry name" value="InsP(3)kin_ATP-grasp"/>
</dbReference>
<dbReference type="GO" id="GO:0032957">
    <property type="term" value="P:inositol trisphosphate metabolic process"/>
    <property type="evidence" value="ECO:0007669"/>
    <property type="project" value="InterPro"/>
</dbReference>
<organism evidence="12 13">
    <name type="scientific">Triparma retinervis</name>
    <dbReference type="NCBI Taxonomy" id="2557542"/>
    <lineage>
        <taxon>Eukaryota</taxon>
        <taxon>Sar</taxon>
        <taxon>Stramenopiles</taxon>
        <taxon>Ochrophyta</taxon>
        <taxon>Bolidophyceae</taxon>
        <taxon>Parmales</taxon>
        <taxon>Triparmaceae</taxon>
        <taxon>Triparma</taxon>
    </lineage>
</organism>
<protein>
    <recommendedName>
        <fullName evidence="3">inositol-1,3,4-trisphosphate 5/6-kinase</fullName>
        <ecNumber evidence="3">2.7.1.159</ecNumber>
    </recommendedName>
</protein>
<evidence type="ECO:0000256" key="10">
    <source>
        <dbReference type="SAM" id="MobiDB-lite"/>
    </source>
</evidence>
<dbReference type="OrthoDB" id="25308at2759"/>
<dbReference type="EMBL" id="BRXZ01003442">
    <property type="protein sequence ID" value="GMH54866.1"/>
    <property type="molecule type" value="Genomic_DNA"/>
</dbReference>
<feature type="region of interest" description="Disordered" evidence="10">
    <location>
        <begin position="1"/>
        <end position="25"/>
    </location>
</feature>
<keyword evidence="5" id="KW-0479">Metal-binding</keyword>
<keyword evidence="8" id="KW-0067">ATP-binding</keyword>
<evidence type="ECO:0000256" key="5">
    <source>
        <dbReference type="ARBA" id="ARBA00022723"/>
    </source>
</evidence>
<dbReference type="EC" id="2.7.1.159" evidence="3"/>
<dbReference type="GO" id="GO:0052725">
    <property type="term" value="F:inositol-1,3,4-trisphosphate 6-kinase activity"/>
    <property type="evidence" value="ECO:0007669"/>
    <property type="project" value="InterPro"/>
</dbReference>
<evidence type="ECO:0000256" key="8">
    <source>
        <dbReference type="ARBA" id="ARBA00022840"/>
    </source>
</evidence>
<accession>A0A9W6ZMS5</accession>
<dbReference type="PANTHER" id="PTHR14217:SF1">
    <property type="entry name" value="INOSITOL-TETRAKISPHOSPHATE 1-KINASE"/>
    <property type="match status" value="1"/>
</dbReference>
<comment type="cofactor">
    <cofactor evidence="1">
        <name>Mg(2+)</name>
        <dbReference type="ChEBI" id="CHEBI:18420"/>
    </cofactor>
</comment>
<dbReference type="Proteomes" id="UP001165082">
    <property type="component" value="Unassembled WGS sequence"/>
</dbReference>
<evidence type="ECO:0000256" key="1">
    <source>
        <dbReference type="ARBA" id="ARBA00001946"/>
    </source>
</evidence>
<feature type="compositionally biased region" description="Low complexity" evidence="10">
    <location>
        <begin position="7"/>
        <end position="18"/>
    </location>
</feature>
<dbReference type="GO" id="GO:0047325">
    <property type="term" value="F:inositol-3,4,5,6-tetrakisphosphate 1-kinase activity"/>
    <property type="evidence" value="ECO:0007669"/>
    <property type="project" value="InterPro"/>
</dbReference>
<evidence type="ECO:0000256" key="3">
    <source>
        <dbReference type="ARBA" id="ARBA00012017"/>
    </source>
</evidence>
<dbReference type="GO" id="GO:0000287">
    <property type="term" value="F:magnesium ion binding"/>
    <property type="evidence" value="ECO:0007669"/>
    <property type="project" value="InterPro"/>
</dbReference>
<dbReference type="Gene3D" id="3.40.50.11370">
    <property type="match status" value="1"/>
</dbReference>
<keyword evidence="7" id="KW-0418">Kinase</keyword>
<keyword evidence="4" id="KW-0808">Transferase</keyword>
<evidence type="ECO:0000256" key="6">
    <source>
        <dbReference type="ARBA" id="ARBA00022741"/>
    </source>
</evidence>
<evidence type="ECO:0000259" key="11">
    <source>
        <dbReference type="Pfam" id="PF05770"/>
    </source>
</evidence>
<dbReference type="GO" id="GO:0005737">
    <property type="term" value="C:cytoplasm"/>
    <property type="evidence" value="ECO:0007669"/>
    <property type="project" value="TreeGrafter"/>
</dbReference>
<dbReference type="InterPro" id="IPR008656">
    <property type="entry name" value="Inositol_tetrakis-P_1-kinase"/>
</dbReference>
<proteinExistence type="inferred from homology"/>
<evidence type="ECO:0000313" key="12">
    <source>
        <dbReference type="EMBL" id="GMH54866.1"/>
    </source>
</evidence>
<keyword evidence="6" id="KW-0547">Nucleotide-binding</keyword>
<feature type="region of interest" description="Disordered" evidence="10">
    <location>
        <begin position="117"/>
        <end position="141"/>
    </location>
</feature>
<evidence type="ECO:0000256" key="2">
    <source>
        <dbReference type="ARBA" id="ARBA00009601"/>
    </source>
</evidence>
<dbReference type="Pfam" id="PF05770">
    <property type="entry name" value="Ins134_P3_kin"/>
    <property type="match status" value="1"/>
</dbReference>
<keyword evidence="13" id="KW-1185">Reference proteome</keyword>
<comment type="similarity">
    <text evidence="2">Belongs to the ITPK1 family.</text>
</comment>
<dbReference type="AlphaFoldDB" id="A0A9W6ZMS5"/>
<feature type="domain" description="Inositol 1,3,4-trisphosphate 5/6-kinase ATP-grasp" evidence="11">
    <location>
        <begin position="287"/>
        <end position="432"/>
    </location>
</feature>
<dbReference type="Gene3D" id="3.30.1490.220">
    <property type="match status" value="1"/>
</dbReference>
<dbReference type="PANTHER" id="PTHR14217">
    <property type="entry name" value="INOSITOL-TETRAKISPHOSPHATE 1-KINASE"/>
    <property type="match status" value="1"/>
</dbReference>
<evidence type="ECO:0000313" key="13">
    <source>
        <dbReference type="Proteomes" id="UP001165082"/>
    </source>
</evidence>
<keyword evidence="9" id="KW-0460">Magnesium</keyword>
<evidence type="ECO:0000256" key="4">
    <source>
        <dbReference type="ARBA" id="ARBA00022679"/>
    </source>
</evidence>